<dbReference type="EMBL" id="AJVK01017844">
    <property type="status" value="NOT_ANNOTATED_CDS"/>
    <property type="molecule type" value="Genomic_DNA"/>
</dbReference>
<dbReference type="GO" id="GO:0006355">
    <property type="term" value="P:regulation of DNA-templated transcription"/>
    <property type="evidence" value="ECO:0007669"/>
    <property type="project" value="TreeGrafter"/>
</dbReference>
<organism evidence="2 3">
    <name type="scientific">Phlebotomus papatasi</name>
    <name type="common">Sandfly</name>
    <dbReference type="NCBI Taxonomy" id="29031"/>
    <lineage>
        <taxon>Eukaryota</taxon>
        <taxon>Metazoa</taxon>
        <taxon>Ecdysozoa</taxon>
        <taxon>Arthropoda</taxon>
        <taxon>Hexapoda</taxon>
        <taxon>Insecta</taxon>
        <taxon>Pterygota</taxon>
        <taxon>Neoptera</taxon>
        <taxon>Endopterygota</taxon>
        <taxon>Diptera</taxon>
        <taxon>Nematocera</taxon>
        <taxon>Psychodoidea</taxon>
        <taxon>Psychodidae</taxon>
        <taxon>Phlebotomus</taxon>
        <taxon>Phlebotomus</taxon>
    </lineage>
</organism>
<dbReference type="InterPro" id="IPR052586">
    <property type="entry name" value="ASCC2"/>
</dbReference>
<accession>A0A1B0GQR2</accession>
<feature type="compositionally biased region" description="Basic residues" evidence="1">
    <location>
        <begin position="555"/>
        <end position="567"/>
    </location>
</feature>
<feature type="compositionally biased region" description="Polar residues" evidence="1">
    <location>
        <begin position="533"/>
        <end position="542"/>
    </location>
</feature>
<evidence type="ECO:0000313" key="2">
    <source>
        <dbReference type="EnsemblMetazoa" id="PPAI010186-PA"/>
    </source>
</evidence>
<reference evidence="2" key="1">
    <citation type="submission" date="2022-08" db="UniProtKB">
        <authorList>
            <consortium name="EnsemblMetazoa"/>
        </authorList>
    </citation>
    <scope>IDENTIFICATION</scope>
    <source>
        <strain evidence="2">Israel</strain>
    </source>
</reference>
<dbReference type="EnsemblMetazoa" id="PPAI010186-RA">
    <property type="protein sequence ID" value="PPAI010186-PA"/>
    <property type="gene ID" value="PPAI010186"/>
</dbReference>
<dbReference type="PANTHER" id="PTHR21494:SF0">
    <property type="entry name" value="ACTIVATING SIGNAL COINTEGRATOR 1 COMPLEX SUBUNIT 2"/>
    <property type="match status" value="1"/>
</dbReference>
<dbReference type="VEuPathDB" id="VectorBase:PPAI010186"/>
<evidence type="ECO:0000256" key="1">
    <source>
        <dbReference type="SAM" id="MobiDB-lite"/>
    </source>
</evidence>
<feature type="region of interest" description="Disordered" evidence="1">
    <location>
        <begin position="498"/>
        <end position="621"/>
    </location>
</feature>
<feature type="compositionally biased region" description="Acidic residues" evidence="1">
    <location>
        <begin position="516"/>
        <end position="532"/>
    </location>
</feature>
<dbReference type="AlphaFoldDB" id="A0A1B0GQR2"/>
<dbReference type="PROSITE" id="PS51140">
    <property type="entry name" value="CUE"/>
    <property type="match status" value="1"/>
</dbReference>
<dbReference type="SUPFAM" id="SSF46934">
    <property type="entry name" value="UBA-like"/>
    <property type="match status" value="1"/>
</dbReference>
<dbReference type="EMBL" id="AJVK01017845">
    <property type="status" value="NOT_ANNOTATED_CDS"/>
    <property type="molecule type" value="Genomic_DNA"/>
</dbReference>
<keyword evidence="3" id="KW-1185">Reference proteome</keyword>
<dbReference type="VEuPathDB" id="VectorBase:PPAPM1_000873"/>
<evidence type="ECO:0000313" key="3">
    <source>
        <dbReference type="Proteomes" id="UP000092462"/>
    </source>
</evidence>
<protein>
    <submittedName>
        <fullName evidence="2">Uncharacterized protein</fullName>
    </submittedName>
</protein>
<dbReference type="InterPro" id="IPR041800">
    <property type="entry name" value="ASCC2_CUE"/>
</dbReference>
<name>A0A1B0GQR2_PHLPP</name>
<proteinExistence type="predicted"/>
<dbReference type="SMART" id="SM00546">
    <property type="entry name" value="CUE"/>
    <property type="match status" value="1"/>
</dbReference>
<dbReference type="InterPro" id="IPR009060">
    <property type="entry name" value="UBA-like_sf"/>
</dbReference>
<dbReference type="Gene3D" id="1.10.8.10">
    <property type="entry name" value="DNA helicase RuvA subunit, C-terminal domain"/>
    <property type="match status" value="1"/>
</dbReference>
<dbReference type="GO" id="GO:0043130">
    <property type="term" value="F:ubiquitin binding"/>
    <property type="evidence" value="ECO:0007669"/>
    <property type="project" value="InterPro"/>
</dbReference>
<dbReference type="CDD" id="cd14364">
    <property type="entry name" value="CUE_ASCC2"/>
    <property type="match status" value="1"/>
</dbReference>
<feature type="compositionally biased region" description="Basic residues" evidence="1">
    <location>
        <begin position="590"/>
        <end position="607"/>
    </location>
</feature>
<dbReference type="Proteomes" id="UP000092462">
    <property type="component" value="Unassembled WGS sequence"/>
</dbReference>
<dbReference type="InterPro" id="IPR003892">
    <property type="entry name" value="CUE"/>
</dbReference>
<sequence>MVFDTESIDCITSFLQESTPCYLSIVAITNNQEIVATYERIMQKVLAVICRMITNKESDTEWISREYLAKIIYSKYLISVPMIFDLLTIYGRTNACILKKIIDIILKIEPKYLSDLELALKFIQKSFSTVQEQLEKNSTSDNVQLLYDLCLHTLDCTTILSILMDVCTESRDICASINMDQTITSIYDCFIPSLYKYIFIYDEMSSYLDLVNRIRVELLSSFRCIINSYIEKVLEKNHQSLKSTTNLDSVEALLSIFTLCLSDNIFVIDYQKLYPVENDIEILRQACPKMDTFKADFIIQAFLSGDENNFVKLPKQLKPANHVNGCNVFEEEGACALSLDTDNSTVLSTDIEKQIRIVQDILPDLGDGFVKKLLHRYDNTELAIAAVLEGNLPPDLDACDKNEVYIPPDYQENLLMETGIRRINVYDGDDYDVRINEKPRGIIKTGKGFPGQPKTAKDLLDDKSYVKELKSRYEKYSFVMENCDYDDEYDDSYDAITESESKKTAKKPQSMRDVLVDEVEDDEESEDGDNDIQENQNKNNPLNFCENPEDVRARYERKRQQKFGGPKKHSERDVVGKAKGQGQTGAVLMNRHKKEVNKSSRANHNRKQGSSWKKSRGMIPS</sequence>
<dbReference type="PANTHER" id="PTHR21494">
    <property type="entry name" value="ACTIVATING SIGNAL COINTEGRATOR 1 COMPLEX SUBUNIT 2 ASC-1 COMPLEX SUBUNIT P100"/>
    <property type="match status" value="1"/>
</dbReference>